<dbReference type="Proteomes" id="UP000008691">
    <property type="component" value="Segment"/>
</dbReference>
<dbReference type="EMBL" id="EU545650">
    <property type="protein sequence ID" value="ACB37238.1"/>
    <property type="molecule type" value="Genomic_DNA"/>
</dbReference>
<name>B2CRI1_9VIRU</name>
<evidence type="ECO:0000313" key="2">
    <source>
        <dbReference type="Proteomes" id="UP000008691"/>
    </source>
</evidence>
<accession>B2CRI1</accession>
<dbReference type="KEGG" id="vg:6186707"/>
<keyword evidence="2" id="KW-1185">Reference proteome</keyword>
<dbReference type="RefSeq" id="YP_001798522.1">
    <property type="nucleotide sequence ID" value="NC_010537.1"/>
</dbReference>
<organism evidence="1 2">
    <name type="scientific">Betalipothrixvirus uzonense</name>
    <dbReference type="NCBI Taxonomy" id="512792"/>
    <lineage>
        <taxon>Viruses</taxon>
        <taxon>Adnaviria</taxon>
        <taxon>Zilligvirae</taxon>
        <taxon>Taleaviricota</taxon>
        <taxon>Tokiviricetes</taxon>
        <taxon>Ligamenvirales</taxon>
        <taxon>Lipothrixviridae</taxon>
        <taxon>Betalipothrixvirus</taxon>
    </lineage>
</organism>
<protein>
    <submittedName>
        <fullName evidence="1">Uncharacterized protein</fullName>
    </submittedName>
</protein>
<reference evidence="1 2" key="1">
    <citation type="journal article" date="2008" name="Res. Microbiol.">
        <title>Viruses in acidic geothermal environments of the Kamchatka Peninsula.</title>
        <authorList>
            <person name="Bize A."/>
            <person name="Peng X."/>
            <person name="Prokofeva M."/>
            <person name="Maclellan K."/>
            <person name="Lucas S."/>
            <person name="Forterre P."/>
            <person name="Garrett R.A."/>
            <person name="Bonch-Osmolovskaya E.A."/>
            <person name="Prangishvili D."/>
        </authorList>
    </citation>
    <scope>NUCLEOTIDE SEQUENCE [LARGE SCALE GENOMIC DNA]</scope>
</reference>
<dbReference type="GeneID" id="6186707"/>
<sequence>MITYQYDEKNKLLHIKIYIAVDEVPQEPTEEQLRKALSKMLIDYAKMVEEGKIKILNSKKWGIW</sequence>
<proteinExistence type="predicted"/>
<evidence type="ECO:0000313" key="1">
    <source>
        <dbReference type="EMBL" id="ACB37238.1"/>
    </source>
</evidence>